<evidence type="ECO:0000256" key="1">
    <source>
        <dbReference type="SAM" id="MobiDB-lite"/>
    </source>
</evidence>
<sequence>MRIQKRTQRRTFLRPDRLLCSDRAVCVLGRYKEKSRARFIALPVAKNRSRVFDFLKNCGVCDFCEYHEMMEKAGIGRYLQGAVPGTGPEVLHSGEPGLPLIARFSHRTRGITCALKSTGVAHSQQASLRQDIAQVILRSRVPLCPEPYSEPGGGLIPIFQTGTAEPGALMFPEEELKGLMRRSRLGDWRESLLEIPDRILGPLESLGGRVRSKKQRSEAGPSESMDSSGSSLDLTVEVENPSRASADVVPSSAEVDRFLPVGPLSWVGVDEVENWRAKYHLSDDVMIRIPCPVDRVSDFEVDEVPMYEAFFKSGFRD</sequence>
<gene>
    <name evidence="2" type="ORF">F2Q70_00036157</name>
</gene>
<dbReference type="EMBL" id="QGKY02000246">
    <property type="protein sequence ID" value="KAF2584475.1"/>
    <property type="molecule type" value="Genomic_DNA"/>
</dbReference>
<evidence type="ECO:0000313" key="2">
    <source>
        <dbReference type="EMBL" id="KAF2584475.1"/>
    </source>
</evidence>
<proteinExistence type="predicted"/>
<name>A0A8S9JQP4_BRACR</name>
<organism evidence="2">
    <name type="scientific">Brassica cretica</name>
    <name type="common">Mustard</name>
    <dbReference type="NCBI Taxonomy" id="69181"/>
    <lineage>
        <taxon>Eukaryota</taxon>
        <taxon>Viridiplantae</taxon>
        <taxon>Streptophyta</taxon>
        <taxon>Embryophyta</taxon>
        <taxon>Tracheophyta</taxon>
        <taxon>Spermatophyta</taxon>
        <taxon>Magnoliopsida</taxon>
        <taxon>eudicotyledons</taxon>
        <taxon>Gunneridae</taxon>
        <taxon>Pentapetalae</taxon>
        <taxon>rosids</taxon>
        <taxon>malvids</taxon>
        <taxon>Brassicales</taxon>
        <taxon>Brassicaceae</taxon>
        <taxon>Brassiceae</taxon>
        <taxon>Brassica</taxon>
    </lineage>
</organism>
<reference evidence="2" key="1">
    <citation type="submission" date="2019-12" db="EMBL/GenBank/DDBJ databases">
        <title>Genome sequencing and annotation of Brassica cretica.</title>
        <authorList>
            <person name="Studholme D.J."/>
            <person name="Sarris P.F."/>
        </authorList>
    </citation>
    <scope>NUCLEOTIDE SEQUENCE</scope>
    <source>
        <strain evidence="2">PFS-102/07</strain>
        <tissue evidence="2">Leaf</tissue>
    </source>
</reference>
<feature type="compositionally biased region" description="Low complexity" evidence="1">
    <location>
        <begin position="222"/>
        <end position="231"/>
    </location>
</feature>
<protein>
    <submittedName>
        <fullName evidence="2">Uncharacterized protein</fullName>
    </submittedName>
</protein>
<dbReference type="AlphaFoldDB" id="A0A8S9JQP4"/>
<feature type="region of interest" description="Disordered" evidence="1">
    <location>
        <begin position="210"/>
        <end position="233"/>
    </location>
</feature>
<accession>A0A8S9JQP4</accession>
<comment type="caution">
    <text evidence="2">The sequence shown here is derived from an EMBL/GenBank/DDBJ whole genome shotgun (WGS) entry which is preliminary data.</text>
</comment>